<name>A0ABV9PIC8_9FLAO</name>
<dbReference type="NCBIfam" id="TIGR04057">
    <property type="entry name" value="SusC_RagA_signa"/>
    <property type="match status" value="1"/>
</dbReference>
<evidence type="ECO:0000256" key="7">
    <source>
        <dbReference type="ARBA" id="ARBA00023004"/>
    </source>
</evidence>
<feature type="signal peptide" evidence="14">
    <location>
        <begin position="1"/>
        <end position="19"/>
    </location>
</feature>
<dbReference type="EMBL" id="JBHSGV010000004">
    <property type="protein sequence ID" value="MFC4748340.1"/>
    <property type="molecule type" value="Genomic_DNA"/>
</dbReference>
<evidence type="ECO:0000256" key="2">
    <source>
        <dbReference type="ARBA" id="ARBA00022448"/>
    </source>
</evidence>
<dbReference type="InterPro" id="IPR039426">
    <property type="entry name" value="TonB-dep_rcpt-like"/>
</dbReference>
<dbReference type="InterPro" id="IPR037066">
    <property type="entry name" value="Plug_dom_sf"/>
</dbReference>
<proteinExistence type="inferred from homology"/>
<gene>
    <name evidence="17" type="ORF">ACFO5S_12850</name>
</gene>
<dbReference type="Pfam" id="PF00593">
    <property type="entry name" value="TonB_dep_Rec_b-barrel"/>
    <property type="match status" value="1"/>
</dbReference>
<feature type="chain" id="PRO_5047146337" evidence="14">
    <location>
        <begin position="20"/>
        <end position="1015"/>
    </location>
</feature>
<evidence type="ECO:0000313" key="18">
    <source>
        <dbReference type="Proteomes" id="UP001595935"/>
    </source>
</evidence>
<sequence>MKKIFLIFMIVFTAQVSLAQVKNVKGVITGSDGMPLPGASVAVQGSQKGASTDFDGLFTIEAQKGQTLVFSYVGLESQSIVVGDATTINVKMIPAASNALNEVVVTSLGLKRSKKTLTYAAQEVKGEEVTRVKDANLMNSLSGKVAGLIVGKSSAGAGGAVKVTIRGNSSATNNQPLYVVDGIPLLNSTSAMANQVFGDTAGGNRDGGDAISMMNPDDIESMTVLKGASASALYGSQGANGVILITTKKGKEGKVTANYNASVFVDNVVSLPEFQTNYGADGASDKSWGAAKNSPDHVKGFYNTGVTMINSVSINGGNEKATTSLTYANTNVDGVIPTNEFKKNNIALRQSVKLFDDKVTVDASLSYAEQKINNKPTNGLYFNPLTGVYLFPRGNDFNDYYKNYEVFDPSRNLMTQRWPSATSDIIQNPGWILNRNASIDKNQSLITSAAITYKANNWLNVKARGGYNRLYNTFDKRMYAGTNETLAPSTGRYIYSDSESYQLYGDLIATINTKFNDDFSFSATVGTSLTKSTINDAFVSDSGQKNGLVNANWFNTGNFVSAERNAHTIGGKKEVQSVFASATIGYKDMVYLDVTGRNDWSSTLVNTDNLSFFYPSVGLSAILSQMVTFPEAISYAKVRGSYAEVGNDVAPFLTTPVNTLVGGIVTAPNVGPKPGTSIKPEMQNSYEFGTEWRFLNNRIGFDFTYYRNETKNQLITAPAPIPNTTGYQNYAFNAGSIENKGFEISVTAKAIANDNFSWDLGLNYASNKNTVLDLGTGANGDVSTVILTNGDPNSYRYVMKQGQPFGTIQGKNILRNEQGQMLLAGTGAAAVAQKTDWVDMGSSNPDFMLGFSNSFKYKKLTLNVLIDGRFGGNVMSLTEAMMDSYGVSKASGDARDAGGVKVNAIDDKGNPVTVMTAEKYYGSVGDRAGATGEYMYKATNVKLGELSLGYTFDFSKETIFKSVNLALVGKNLFFFYKDAPFDPNVTLSSGEGLQGVDIFGAPSTRSIGVNLNLTF</sequence>
<dbReference type="InterPro" id="IPR023997">
    <property type="entry name" value="TonB-dep_OMP_SusC/RagA_CS"/>
</dbReference>
<dbReference type="PANTHER" id="PTHR32552:SF68">
    <property type="entry name" value="FERRICHROME OUTER MEMBRANE TRANSPORTER_PHAGE RECEPTOR"/>
    <property type="match status" value="1"/>
</dbReference>
<keyword evidence="10 12" id="KW-0472">Membrane</keyword>
<keyword evidence="8" id="KW-0406">Ion transport</keyword>
<dbReference type="InterPro" id="IPR036942">
    <property type="entry name" value="Beta-barrel_TonB_sf"/>
</dbReference>
<dbReference type="Proteomes" id="UP001595935">
    <property type="component" value="Unassembled WGS sequence"/>
</dbReference>
<dbReference type="Gene3D" id="2.170.130.10">
    <property type="entry name" value="TonB-dependent receptor, plug domain"/>
    <property type="match status" value="1"/>
</dbReference>
<dbReference type="Pfam" id="PF07715">
    <property type="entry name" value="Plug"/>
    <property type="match status" value="1"/>
</dbReference>
<evidence type="ECO:0000256" key="3">
    <source>
        <dbReference type="ARBA" id="ARBA00022452"/>
    </source>
</evidence>
<organism evidence="17 18">
    <name type="scientific">Flavobacterium branchiicola</name>
    <dbReference type="NCBI Taxonomy" id="1114875"/>
    <lineage>
        <taxon>Bacteria</taxon>
        <taxon>Pseudomonadati</taxon>
        <taxon>Bacteroidota</taxon>
        <taxon>Flavobacteriia</taxon>
        <taxon>Flavobacteriales</taxon>
        <taxon>Flavobacteriaceae</taxon>
        <taxon>Flavobacterium</taxon>
    </lineage>
</organism>
<dbReference type="PROSITE" id="PS52016">
    <property type="entry name" value="TONB_DEPENDENT_REC_3"/>
    <property type="match status" value="1"/>
</dbReference>
<keyword evidence="11 12" id="KW-0998">Cell outer membrane</keyword>
<evidence type="ECO:0000259" key="15">
    <source>
        <dbReference type="Pfam" id="PF00593"/>
    </source>
</evidence>
<dbReference type="PANTHER" id="PTHR32552">
    <property type="entry name" value="FERRICHROME IRON RECEPTOR-RELATED"/>
    <property type="match status" value="1"/>
</dbReference>
<comment type="similarity">
    <text evidence="12 13">Belongs to the TonB-dependent receptor family.</text>
</comment>
<evidence type="ECO:0000256" key="12">
    <source>
        <dbReference type="PROSITE-ProRule" id="PRU01360"/>
    </source>
</evidence>
<evidence type="ECO:0000256" key="6">
    <source>
        <dbReference type="ARBA" id="ARBA00022729"/>
    </source>
</evidence>
<dbReference type="NCBIfam" id="TIGR04056">
    <property type="entry name" value="OMP_RagA_SusC"/>
    <property type="match status" value="1"/>
</dbReference>
<keyword evidence="6 14" id="KW-0732">Signal</keyword>
<comment type="caution">
    <text evidence="17">The sequence shown here is derived from an EMBL/GenBank/DDBJ whole genome shotgun (WGS) entry which is preliminary data.</text>
</comment>
<evidence type="ECO:0000256" key="13">
    <source>
        <dbReference type="RuleBase" id="RU003357"/>
    </source>
</evidence>
<keyword evidence="9 13" id="KW-0798">TonB box</keyword>
<reference evidence="18" key="1">
    <citation type="journal article" date="2019" name="Int. J. Syst. Evol. Microbiol.">
        <title>The Global Catalogue of Microorganisms (GCM) 10K type strain sequencing project: providing services to taxonomists for standard genome sequencing and annotation.</title>
        <authorList>
            <consortium name="The Broad Institute Genomics Platform"/>
            <consortium name="The Broad Institute Genome Sequencing Center for Infectious Disease"/>
            <person name="Wu L."/>
            <person name="Ma J."/>
        </authorList>
    </citation>
    <scope>NUCLEOTIDE SEQUENCE [LARGE SCALE GENOMIC DNA]</scope>
    <source>
        <strain evidence="18">WYCCWR 13023</strain>
    </source>
</reference>
<evidence type="ECO:0000256" key="4">
    <source>
        <dbReference type="ARBA" id="ARBA00022496"/>
    </source>
</evidence>
<evidence type="ECO:0000256" key="8">
    <source>
        <dbReference type="ARBA" id="ARBA00023065"/>
    </source>
</evidence>
<evidence type="ECO:0000256" key="5">
    <source>
        <dbReference type="ARBA" id="ARBA00022692"/>
    </source>
</evidence>
<keyword evidence="4" id="KW-0410">Iron transport</keyword>
<evidence type="ECO:0000256" key="10">
    <source>
        <dbReference type="ARBA" id="ARBA00023136"/>
    </source>
</evidence>
<dbReference type="SUPFAM" id="SSF56935">
    <property type="entry name" value="Porins"/>
    <property type="match status" value="1"/>
</dbReference>
<keyword evidence="3 12" id="KW-1134">Transmembrane beta strand</keyword>
<feature type="domain" description="TonB-dependent receptor-like beta-barrel" evidence="15">
    <location>
        <begin position="393"/>
        <end position="766"/>
    </location>
</feature>
<keyword evidence="7" id="KW-0408">Iron</keyword>
<dbReference type="Gene3D" id="2.60.40.1120">
    <property type="entry name" value="Carboxypeptidase-like, regulatory domain"/>
    <property type="match status" value="1"/>
</dbReference>
<accession>A0ABV9PIC8</accession>
<evidence type="ECO:0000256" key="1">
    <source>
        <dbReference type="ARBA" id="ARBA00004571"/>
    </source>
</evidence>
<keyword evidence="5 12" id="KW-0812">Transmembrane</keyword>
<evidence type="ECO:0000256" key="9">
    <source>
        <dbReference type="ARBA" id="ARBA00023077"/>
    </source>
</evidence>
<comment type="subcellular location">
    <subcellularLocation>
        <location evidence="1 12">Cell outer membrane</location>
        <topology evidence="1 12">Multi-pass membrane protein</topology>
    </subcellularLocation>
</comment>
<keyword evidence="2 12" id="KW-0813">Transport</keyword>
<dbReference type="RefSeq" id="WP_213258322.1">
    <property type="nucleotide sequence ID" value="NZ_JAGYWA010000004.1"/>
</dbReference>
<evidence type="ECO:0000313" key="17">
    <source>
        <dbReference type="EMBL" id="MFC4748340.1"/>
    </source>
</evidence>
<dbReference type="InterPro" id="IPR023996">
    <property type="entry name" value="TonB-dep_OMP_SusC/RagA"/>
</dbReference>
<dbReference type="InterPro" id="IPR000531">
    <property type="entry name" value="Beta-barrel_TonB"/>
</dbReference>
<dbReference type="SUPFAM" id="SSF49464">
    <property type="entry name" value="Carboxypeptidase regulatory domain-like"/>
    <property type="match status" value="1"/>
</dbReference>
<feature type="domain" description="TonB-dependent receptor plug" evidence="16">
    <location>
        <begin position="114"/>
        <end position="242"/>
    </location>
</feature>
<dbReference type="InterPro" id="IPR008969">
    <property type="entry name" value="CarboxyPept-like_regulatory"/>
</dbReference>
<dbReference type="Gene3D" id="2.40.170.20">
    <property type="entry name" value="TonB-dependent receptor, beta-barrel domain"/>
    <property type="match status" value="1"/>
</dbReference>
<evidence type="ECO:0000256" key="14">
    <source>
        <dbReference type="SAM" id="SignalP"/>
    </source>
</evidence>
<dbReference type="Pfam" id="PF13715">
    <property type="entry name" value="CarbopepD_reg_2"/>
    <property type="match status" value="1"/>
</dbReference>
<keyword evidence="18" id="KW-1185">Reference proteome</keyword>
<dbReference type="InterPro" id="IPR012910">
    <property type="entry name" value="Plug_dom"/>
</dbReference>
<evidence type="ECO:0000259" key="16">
    <source>
        <dbReference type="Pfam" id="PF07715"/>
    </source>
</evidence>
<protein>
    <submittedName>
        <fullName evidence="17">SusC/RagA family TonB-linked outer membrane protein</fullName>
    </submittedName>
</protein>
<evidence type="ECO:0000256" key="11">
    <source>
        <dbReference type="ARBA" id="ARBA00023237"/>
    </source>
</evidence>